<dbReference type="PANTHER" id="PTHR37299:SF1">
    <property type="entry name" value="STAGE 0 SPORULATION PROTEIN A HOMOLOG"/>
    <property type="match status" value="1"/>
</dbReference>
<evidence type="ECO:0000256" key="1">
    <source>
        <dbReference type="PROSITE-ProRule" id="PRU00169"/>
    </source>
</evidence>
<gene>
    <name evidence="4" type="ORF">ACFSR2_19000</name>
</gene>
<dbReference type="SMART" id="SM00448">
    <property type="entry name" value="REC"/>
    <property type="match status" value="1"/>
</dbReference>
<feature type="modified residue" description="4-aspartylphosphate" evidence="1">
    <location>
        <position position="54"/>
    </location>
</feature>
<dbReference type="InterPro" id="IPR011006">
    <property type="entry name" value="CheY-like_superfamily"/>
</dbReference>
<dbReference type="PROSITE" id="PS50930">
    <property type="entry name" value="HTH_LYTTR"/>
    <property type="match status" value="1"/>
</dbReference>
<dbReference type="Pfam" id="PF04397">
    <property type="entry name" value="LytTR"/>
    <property type="match status" value="1"/>
</dbReference>
<reference evidence="5" key="1">
    <citation type="journal article" date="2019" name="Int. J. Syst. Evol. Microbiol.">
        <title>The Global Catalogue of Microorganisms (GCM) 10K type strain sequencing project: providing services to taxonomists for standard genome sequencing and annotation.</title>
        <authorList>
            <consortium name="The Broad Institute Genomics Platform"/>
            <consortium name="The Broad Institute Genome Sequencing Center for Infectious Disease"/>
            <person name="Wu L."/>
            <person name="Ma J."/>
        </authorList>
    </citation>
    <scope>NUCLEOTIDE SEQUENCE [LARGE SCALE GENOMIC DNA]</scope>
    <source>
        <strain evidence="5">KCTC 52344</strain>
    </source>
</reference>
<evidence type="ECO:0000313" key="4">
    <source>
        <dbReference type="EMBL" id="MFD2522992.1"/>
    </source>
</evidence>
<keyword evidence="1" id="KW-0597">Phosphoprotein</keyword>
<dbReference type="Pfam" id="PF00072">
    <property type="entry name" value="Response_reg"/>
    <property type="match status" value="1"/>
</dbReference>
<organism evidence="4 5">
    <name type="scientific">Emticicia soli</name>
    <dbReference type="NCBI Taxonomy" id="2027878"/>
    <lineage>
        <taxon>Bacteria</taxon>
        <taxon>Pseudomonadati</taxon>
        <taxon>Bacteroidota</taxon>
        <taxon>Cytophagia</taxon>
        <taxon>Cytophagales</taxon>
        <taxon>Leadbetterellaceae</taxon>
        <taxon>Emticicia</taxon>
    </lineage>
</organism>
<dbReference type="RefSeq" id="WP_340240164.1">
    <property type="nucleotide sequence ID" value="NZ_JBBEWC010000018.1"/>
</dbReference>
<feature type="domain" description="HTH LytTR-type" evidence="3">
    <location>
        <begin position="133"/>
        <end position="226"/>
    </location>
</feature>
<name>A0ABW5JCC7_9BACT</name>
<dbReference type="Gene3D" id="2.40.50.1020">
    <property type="entry name" value="LytTr DNA-binding domain"/>
    <property type="match status" value="1"/>
</dbReference>
<dbReference type="InterPro" id="IPR001789">
    <property type="entry name" value="Sig_transdc_resp-reg_receiver"/>
</dbReference>
<evidence type="ECO:0000259" key="3">
    <source>
        <dbReference type="PROSITE" id="PS50930"/>
    </source>
</evidence>
<accession>A0ABW5JCC7</accession>
<evidence type="ECO:0000313" key="5">
    <source>
        <dbReference type="Proteomes" id="UP001597510"/>
    </source>
</evidence>
<proteinExistence type="predicted"/>
<protein>
    <submittedName>
        <fullName evidence="4">LytR/AlgR family response regulator transcription factor</fullName>
    </submittedName>
</protein>
<dbReference type="InterPro" id="IPR007492">
    <property type="entry name" value="LytTR_DNA-bd_dom"/>
</dbReference>
<keyword evidence="5" id="KW-1185">Reference proteome</keyword>
<dbReference type="Proteomes" id="UP001597510">
    <property type="component" value="Unassembled WGS sequence"/>
</dbReference>
<dbReference type="PANTHER" id="PTHR37299">
    <property type="entry name" value="TRANSCRIPTIONAL REGULATOR-RELATED"/>
    <property type="match status" value="1"/>
</dbReference>
<dbReference type="Gene3D" id="3.40.50.2300">
    <property type="match status" value="1"/>
</dbReference>
<dbReference type="SUPFAM" id="SSF52172">
    <property type="entry name" value="CheY-like"/>
    <property type="match status" value="1"/>
</dbReference>
<sequence>MEQKKILLVEDDFLNRRLSKKVLLENGFAVLEAKNAKEALEILKREAITIAILDIHLGENEQDGISLGQQIKDKYAVPFIYLTAYANVETIGKAIATSPFSYLTKPFKSSDLIASVEITIRQAASMANYQPKLVVKDGEYSVELAIDEINYIESDGNYLVIHTDGKKYKVRSTIKKMIEELSASIFVQTHRAYIVNKNKIRSFNSKKVMIGDTAIPVSDNYADGLS</sequence>
<comment type="caution">
    <text evidence="4">The sequence shown here is derived from an EMBL/GenBank/DDBJ whole genome shotgun (WGS) entry which is preliminary data.</text>
</comment>
<dbReference type="InterPro" id="IPR046947">
    <property type="entry name" value="LytR-like"/>
</dbReference>
<dbReference type="EMBL" id="JBHULC010000027">
    <property type="protein sequence ID" value="MFD2522992.1"/>
    <property type="molecule type" value="Genomic_DNA"/>
</dbReference>
<dbReference type="PROSITE" id="PS50110">
    <property type="entry name" value="RESPONSE_REGULATORY"/>
    <property type="match status" value="1"/>
</dbReference>
<dbReference type="SMART" id="SM00850">
    <property type="entry name" value="LytTR"/>
    <property type="match status" value="1"/>
</dbReference>
<feature type="domain" description="Response regulatory" evidence="2">
    <location>
        <begin position="5"/>
        <end position="120"/>
    </location>
</feature>
<evidence type="ECO:0000259" key="2">
    <source>
        <dbReference type="PROSITE" id="PS50110"/>
    </source>
</evidence>